<feature type="coiled-coil region" evidence="1">
    <location>
        <begin position="174"/>
        <end position="223"/>
    </location>
</feature>
<dbReference type="Pfam" id="PF06541">
    <property type="entry name" value="ABC_trans_CmpB"/>
    <property type="match status" value="1"/>
</dbReference>
<dbReference type="RefSeq" id="WP_204447712.1">
    <property type="nucleotide sequence ID" value="NZ_JACJKY010000020.1"/>
</dbReference>
<feature type="transmembrane region" description="Helical" evidence="2">
    <location>
        <begin position="145"/>
        <end position="168"/>
    </location>
</feature>
<name>A0A938X9B5_9FIRM</name>
<evidence type="ECO:0000256" key="2">
    <source>
        <dbReference type="SAM" id="Phobius"/>
    </source>
</evidence>
<comment type="caution">
    <text evidence="3">The sequence shown here is derived from an EMBL/GenBank/DDBJ whole genome shotgun (WGS) entry which is preliminary data.</text>
</comment>
<dbReference type="EMBL" id="JACJKY010000020">
    <property type="protein sequence ID" value="MBM6921606.1"/>
    <property type="molecule type" value="Genomic_DNA"/>
</dbReference>
<keyword evidence="2" id="KW-0472">Membrane</keyword>
<feature type="transmembrane region" description="Helical" evidence="2">
    <location>
        <begin position="68"/>
        <end position="89"/>
    </location>
</feature>
<accession>A0A938X9B5</accession>
<keyword evidence="2" id="KW-1133">Transmembrane helix</keyword>
<proteinExistence type="predicted"/>
<dbReference type="AlphaFoldDB" id="A0A938X9B5"/>
<dbReference type="InterPro" id="IPR010540">
    <property type="entry name" value="CmpB_TMEM229"/>
</dbReference>
<feature type="transmembrane region" description="Helical" evidence="2">
    <location>
        <begin position="38"/>
        <end position="56"/>
    </location>
</feature>
<evidence type="ECO:0000313" key="4">
    <source>
        <dbReference type="Proteomes" id="UP000774750"/>
    </source>
</evidence>
<dbReference type="Proteomes" id="UP000774750">
    <property type="component" value="Unassembled WGS sequence"/>
</dbReference>
<organism evidence="3 4">
    <name type="scientific">Merdimmobilis hominis</name>
    <dbReference type="NCBI Taxonomy" id="2897707"/>
    <lineage>
        <taxon>Bacteria</taxon>
        <taxon>Bacillati</taxon>
        <taxon>Bacillota</taxon>
        <taxon>Clostridia</taxon>
        <taxon>Eubacteriales</taxon>
        <taxon>Oscillospiraceae</taxon>
        <taxon>Merdimmobilis</taxon>
    </lineage>
</organism>
<reference evidence="3" key="1">
    <citation type="submission" date="2020-08" db="EMBL/GenBank/DDBJ databases">
        <authorList>
            <person name="Cejkova D."/>
            <person name="Kubasova T."/>
            <person name="Jahodarova E."/>
            <person name="Rychlik I."/>
        </authorList>
    </citation>
    <scope>NUCLEOTIDE SEQUENCE</scope>
    <source>
        <strain evidence="3">An559</strain>
    </source>
</reference>
<evidence type="ECO:0008006" key="5">
    <source>
        <dbReference type="Google" id="ProtNLM"/>
    </source>
</evidence>
<sequence length="256" mass="29320">MWNLIVCWVLYFFCYSVLGWMCETVYCSIGAKKLVNRGFLNGPLCPVYGFGALLVLSALRPLHGNPLLIFFVGAIVTSALEYVTGWLLETIFHMKLWDYSKRILNLHGRVCLRNSVLFGLLCVVLDLWIHPLFARYIEALPTLELGLLCGFLCGILFSDCLITVYTFLRVNGHIQKMQAAAESFHQTVKTMREEQHAQASAAVAELRAQLERMQTDTHALERRILRAFPQIQSKRYPEAMEKLKTAVRAYVRKKKQ</sequence>
<keyword evidence="4" id="KW-1185">Reference proteome</keyword>
<reference evidence="3" key="2">
    <citation type="journal article" date="2021" name="Sci. Rep.">
        <title>The distribution of antibiotic resistance genes in chicken gut microbiota commensals.</title>
        <authorList>
            <person name="Juricova H."/>
            <person name="Matiasovicova J."/>
            <person name="Kubasova T."/>
            <person name="Cejkova D."/>
            <person name="Rychlik I."/>
        </authorList>
    </citation>
    <scope>NUCLEOTIDE SEQUENCE</scope>
    <source>
        <strain evidence="3">An559</strain>
    </source>
</reference>
<evidence type="ECO:0000313" key="3">
    <source>
        <dbReference type="EMBL" id="MBM6921606.1"/>
    </source>
</evidence>
<gene>
    <name evidence="3" type="ORF">H6A12_10640</name>
</gene>
<protein>
    <recommendedName>
        <fullName evidence="5">ABC transporter permease</fullName>
    </recommendedName>
</protein>
<feature type="transmembrane region" description="Helical" evidence="2">
    <location>
        <begin position="110"/>
        <end position="133"/>
    </location>
</feature>
<keyword evidence="2" id="KW-0812">Transmembrane</keyword>
<keyword evidence="1" id="KW-0175">Coiled coil</keyword>
<evidence type="ECO:0000256" key="1">
    <source>
        <dbReference type="SAM" id="Coils"/>
    </source>
</evidence>
<feature type="transmembrane region" description="Helical" evidence="2">
    <location>
        <begin position="6"/>
        <end position="26"/>
    </location>
</feature>